<comment type="caution">
    <text evidence="2">The sequence shown here is derived from an EMBL/GenBank/DDBJ whole genome shotgun (WGS) entry which is preliminary data.</text>
</comment>
<proteinExistence type="predicted"/>
<dbReference type="EMBL" id="DXFQ01000018">
    <property type="protein sequence ID" value="HIX19226.1"/>
    <property type="molecule type" value="Genomic_DNA"/>
</dbReference>
<accession>A0A9D1V9W9</accession>
<protein>
    <recommendedName>
        <fullName evidence="4">Tetratricopeptide repeat protein</fullName>
    </recommendedName>
</protein>
<reference evidence="2" key="1">
    <citation type="journal article" date="2021" name="PeerJ">
        <title>Extensive microbial diversity within the chicken gut microbiome revealed by metagenomics and culture.</title>
        <authorList>
            <person name="Gilroy R."/>
            <person name="Ravi A."/>
            <person name="Getino M."/>
            <person name="Pursley I."/>
            <person name="Horton D.L."/>
            <person name="Alikhan N.F."/>
            <person name="Baker D."/>
            <person name="Gharbi K."/>
            <person name="Hall N."/>
            <person name="Watson M."/>
            <person name="Adriaenssens E.M."/>
            <person name="Foster-Nyarko E."/>
            <person name="Jarju S."/>
            <person name="Secka A."/>
            <person name="Antonio M."/>
            <person name="Oren A."/>
            <person name="Chaudhuri R.R."/>
            <person name="La Ragione R."/>
            <person name="Hildebrand F."/>
            <person name="Pallen M.J."/>
        </authorList>
    </citation>
    <scope>NUCLEOTIDE SEQUENCE</scope>
    <source>
        <strain evidence="2">14975</strain>
    </source>
</reference>
<evidence type="ECO:0000256" key="1">
    <source>
        <dbReference type="SAM" id="SignalP"/>
    </source>
</evidence>
<sequence>MALILTADFSRCSLLLLASAACLADAAPGAALPTRRAQAKEASEARASEVPAASAASTAAEACFLVLPQALGSAEVQRLNALGLQELLLGCKGRAEAYFRRALALDADAMTALAGLLSTQRLSPAEASEQADRLQALMQAGVMTTPPEEHMLGLLLALAQGDAPQALELHTPYAARYRRDAAAWCWYQILLADERPGQQDREAAAARLEEARRLFPQHPLALFCALQLAGDHAGEICRAEDAELLAASFPSHPLVQLMAAHLLQSLGRGREALRLLQDAVEHLYPNMPEREQETEFELCLMMQLSLAAELSAAGRDREALALRRRLNALPLPAAGGRTADLLLRWEAHFLPLRVLFRPGARLNLSLIRAAREAAAPATAADNAESRFLVQAANCLEKALRIRLDVRHKSVTRTAESLRELETMTNQLSLDELRQAGPVAALPLAERLLNTCQAARYAALMAVYPDQADGWRPELRRLLRTGRYQLPLLLPGLNEHRAQATKSASSAH</sequence>
<evidence type="ECO:0000313" key="2">
    <source>
        <dbReference type="EMBL" id="HIX19226.1"/>
    </source>
</evidence>
<evidence type="ECO:0000313" key="3">
    <source>
        <dbReference type="Proteomes" id="UP000823964"/>
    </source>
</evidence>
<reference evidence="2" key="2">
    <citation type="submission" date="2021-04" db="EMBL/GenBank/DDBJ databases">
        <authorList>
            <person name="Gilroy R."/>
        </authorList>
    </citation>
    <scope>NUCLEOTIDE SEQUENCE</scope>
    <source>
        <strain evidence="2">14975</strain>
    </source>
</reference>
<feature type="chain" id="PRO_5038920339" description="Tetratricopeptide repeat protein" evidence="1">
    <location>
        <begin position="27"/>
        <end position="507"/>
    </location>
</feature>
<dbReference type="AlphaFoldDB" id="A0A9D1V9W9"/>
<dbReference type="PROSITE" id="PS51318">
    <property type="entry name" value="TAT"/>
    <property type="match status" value="1"/>
</dbReference>
<gene>
    <name evidence="2" type="ORF">H9862_01320</name>
</gene>
<feature type="signal peptide" evidence="1">
    <location>
        <begin position="1"/>
        <end position="26"/>
    </location>
</feature>
<dbReference type="InterPro" id="IPR011990">
    <property type="entry name" value="TPR-like_helical_dom_sf"/>
</dbReference>
<organism evidence="2 3">
    <name type="scientific">Candidatus Akkermansia intestinigallinarum</name>
    <dbReference type="NCBI Taxonomy" id="2838431"/>
    <lineage>
        <taxon>Bacteria</taxon>
        <taxon>Pseudomonadati</taxon>
        <taxon>Verrucomicrobiota</taxon>
        <taxon>Verrucomicrobiia</taxon>
        <taxon>Verrucomicrobiales</taxon>
        <taxon>Akkermansiaceae</taxon>
        <taxon>Akkermansia</taxon>
    </lineage>
</organism>
<name>A0A9D1V9W9_9BACT</name>
<keyword evidence="1" id="KW-0732">Signal</keyword>
<dbReference type="Gene3D" id="1.25.40.10">
    <property type="entry name" value="Tetratricopeptide repeat domain"/>
    <property type="match status" value="1"/>
</dbReference>
<dbReference type="InterPro" id="IPR006311">
    <property type="entry name" value="TAT_signal"/>
</dbReference>
<dbReference type="Proteomes" id="UP000823964">
    <property type="component" value="Unassembled WGS sequence"/>
</dbReference>
<evidence type="ECO:0008006" key="4">
    <source>
        <dbReference type="Google" id="ProtNLM"/>
    </source>
</evidence>